<evidence type="ECO:0000313" key="3">
    <source>
        <dbReference type="Proteomes" id="UP000693970"/>
    </source>
</evidence>
<name>A0A9K3LED6_9STRA</name>
<organism evidence="2 3">
    <name type="scientific">Nitzschia inconspicua</name>
    <dbReference type="NCBI Taxonomy" id="303405"/>
    <lineage>
        <taxon>Eukaryota</taxon>
        <taxon>Sar</taxon>
        <taxon>Stramenopiles</taxon>
        <taxon>Ochrophyta</taxon>
        <taxon>Bacillariophyta</taxon>
        <taxon>Bacillariophyceae</taxon>
        <taxon>Bacillariophycidae</taxon>
        <taxon>Bacillariales</taxon>
        <taxon>Bacillariaceae</taxon>
        <taxon>Nitzschia</taxon>
    </lineage>
</organism>
<dbReference type="OrthoDB" id="47257at2759"/>
<reference evidence="2" key="2">
    <citation type="submission" date="2021-04" db="EMBL/GenBank/DDBJ databases">
        <authorList>
            <person name="Podell S."/>
        </authorList>
    </citation>
    <scope>NUCLEOTIDE SEQUENCE</scope>
    <source>
        <strain evidence="2">Hildebrandi</strain>
    </source>
</reference>
<evidence type="ECO:0000313" key="2">
    <source>
        <dbReference type="EMBL" id="KAG7360458.1"/>
    </source>
</evidence>
<accession>A0A9K3LED6</accession>
<comment type="caution">
    <text evidence="2">The sequence shown here is derived from an EMBL/GenBank/DDBJ whole genome shotgun (WGS) entry which is preliminary data.</text>
</comment>
<gene>
    <name evidence="2" type="ORF">IV203_035557</name>
</gene>
<protein>
    <submittedName>
        <fullName evidence="2">Dynactin subunit p22</fullName>
    </submittedName>
</protein>
<reference evidence="2" key="1">
    <citation type="journal article" date="2021" name="Sci. Rep.">
        <title>Diploid genomic architecture of Nitzschia inconspicua, an elite biomass production diatom.</title>
        <authorList>
            <person name="Oliver A."/>
            <person name="Podell S."/>
            <person name="Pinowska A."/>
            <person name="Traller J.C."/>
            <person name="Smith S.R."/>
            <person name="McClure R."/>
            <person name="Beliaev A."/>
            <person name="Bohutskyi P."/>
            <person name="Hill E.A."/>
            <person name="Rabines A."/>
            <person name="Zheng H."/>
            <person name="Allen L.Z."/>
            <person name="Kuo A."/>
            <person name="Grigoriev I.V."/>
            <person name="Allen A.E."/>
            <person name="Hazlebeck D."/>
            <person name="Allen E.E."/>
        </authorList>
    </citation>
    <scope>NUCLEOTIDE SEQUENCE</scope>
    <source>
        <strain evidence="2">Hildebrandi</strain>
    </source>
</reference>
<dbReference type="Proteomes" id="UP000693970">
    <property type="component" value="Unassembled WGS sequence"/>
</dbReference>
<sequence length="210" mass="23405">MSSNAPSLESIPPSSASLESRLAALEAKVGRISLISPPQLSVQELSSRLDSLQANIDSHTTVAFRETWQESLKLLKELDPDIALTHQQQPLLYKRQQVLAAASQLQCDMHHLDVILKLLTNETKESASTAGSTTMRLDQVTQAPIVTSPYYTQSLKDQERLDTLRLTFASLNDRVSNLQQQMQQLLESYHTVMTAASEKFILAEEKAKSR</sequence>
<keyword evidence="3" id="KW-1185">Reference proteome</keyword>
<dbReference type="EMBL" id="JAGRRH010000013">
    <property type="protein sequence ID" value="KAG7360458.1"/>
    <property type="molecule type" value="Genomic_DNA"/>
</dbReference>
<proteinExistence type="predicted"/>
<feature type="coiled-coil region" evidence="1">
    <location>
        <begin position="161"/>
        <end position="188"/>
    </location>
</feature>
<evidence type="ECO:0000256" key="1">
    <source>
        <dbReference type="SAM" id="Coils"/>
    </source>
</evidence>
<dbReference type="AlphaFoldDB" id="A0A9K3LED6"/>
<keyword evidence="1" id="KW-0175">Coiled coil</keyword>